<accession>A0A1G6RX01</accession>
<gene>
    <name evidence="1" type="ORF">SAMN04488112_1333</name>
</gene>
<evidence type="ECO:0000313" key="2">
    <source>
        <dbReference type="Proteomes" id="UP000199387"/>
    </source>
</evidence>
<dbReference type="RefSeq" id="WP_091573151.1">
    <property type="nucleotide sequence ID" value="NZ_FMZA01000033.1"/>
</dbReference>
<proteinExistence type="predicted"/>
<name>A0A1G6RX01_9BACL</name>
<dbReference type="STRING" id="1236220.SAMN04488112_1333"/>
<sequence>MPKIELPEVVKKQVELYRKGKEKFDVFGCLIEYEGNRFYFIAYMPTGYNLIVREDGFVPPVTSIDPIIRIGIYTDTASRNIQTTCKKIYHHPGYRWMRKVKRILSDLENYIDFDCNPSEEINESYRMFYNTADVYLNKYQEIKEAMHLALKYNNQAFDYQQVDSSLCEKIIFYKDKIVECAFEQNRIQVDTYEDRKKVLAYLGSKIPFWKIGDRVKYYLLKWQHKKMHRFDKLNESEKEMHIKGVSKVKEKEKQEAEKIYQTEIMGKMRNPVDEEKTTE</sequence>
<dbReference type="OrthoDB" id="2808511at2"/>
<reference evidence="1 2" key="1">
    <citation type="submission" date="2016-10" db="EMBL/GenBank/DDBJ databases">
        <authorList>
            <person name="de Groot N.N."/>
        </authorList>
    </citation>
    <scope>NUCLEOTIDE SEQUENCE [LARGE SCALE GENOMIC DNA]</scope>
    <source>
        <strain evidence="1 2">DSM 45514</strain>
    </source>
</reference>
<evidence type="ECO:0000313" key="1">
    <source>
        <dbReference type="EMBL" id="SDD09192.1"/>
    </source>
</evidence>
<keyword evidence="2" id="KW-1185">Reference proteome</keyword>
<dbReference type="EMBL" id="FMZA01000033">
    <property type="protein sequence ID" value="SDD09192.1"/>
    <property type="molecule type" value="Genomic_DNA"/>
</dbReference>
<dbReference type="AlphaFoldDB" id="A0A1G6RX01"/>
<organism evidence="1 2">
    <name type="scientific">Melghirimyces thermohalophilus</name>
    <dbReference type="NCBI Taxonomy" id="1236220"/>
    <lineage>
        <taxon>Bacteria</taxon>
        <taxon>Bacillati</taxon>
        <taxon>Bacillota</taxon>
        <taxon>Bacilli</taxon>
        <taxon>Bacillales</taxon>
        <taxon>Thermoactinomycetaceae</taxon>
        <taxon>Melghirimyces</taxon>
    </lineage>
</organism>
<protein>
    <submittedName>
        <fullName evidence="1">Uncharacterized protein</fullName>
    </submittedName>
</protein>
<dbReference type="Proteomes" id="UP000199387">
    <property type="component" value="Unassembled WGS sequence"/>
</dbReference>